<dbReference type="PANTHER" id="PTHR33116:SF78">
    <property type="entry name" value="OS12G0587133 PROTEIN"/>
    <property type="match status" value="1"/>
</dbReference>
<proteinExistence type="predicted"/>
<evidence type="ECO:0000313" key="2">
    <source>
        <dbReference type="EnsemblPlants" id="AES94437"/>
    </source>
</evidence>
<dbReference type="PANTHER" id="PTHR33116">
    <property type="entry name" value="REVERSE TRANSCRIPTASE ZINC-BINDING DOMAIN-CONTAINING PROTEIN-RELATED-RELATED"/>
    <property type="match status" value="1"/>
</dbReference>
<sequence>MIDLETQIMIGGLLKYFLRQVGVETPFEHVSDRWKWLLDSIHGYPTCGAYCLFTAPDEPVLRDQVDDVWQRNISAKISLFAWSIIPSTECACAAGCGNLETAHHIFLDCAIAASVWTLVRSWLGIFSVAPNVIQQHFIQFSPMAGMTRSSHLFFKTVWLACVWVFWKEINHRIFKNIASDPSVLINKVKFHSFLWLKSHQVSFTYSYYDWWKHPLLCMGVHM</sequence>
<keyword evidence="3" id="KW-1185">Reference proteome</keyword>
<reference evidence="1 3" key="2">
    <citation type="journal article" date="2014" name="BMC Genomics">
        <title>An improved genome release (version Mt4.0) for the model legume Medicago truncatula.</title>
        <authorList>
            <person name="Tang H."/>
            <person name="Krishnakumar V."/>
            <person name="Bidwell S."/>
            <person name="Rosen B."/>
            <person name="Chan A."/>
            <person name="Zhou S."/>
            <person name="Gentzbittel L."/>
            <person name="Childs K.L."/>
            <person name="Yandell M."/>
            <person name="Gundlach H."/>
            <person name="Mayer K.F."/>
            <person name="Schwartz D.C."/>
            <person name="Town C.D."/>
        </authorList>
    </citation>
    <scope>GENOME REANNOTATION</scope>
    <source>
        <strain evidence="2 3">cv. Jemalong A17</strain>
    </source>
</reference>
<evidence type="ECO:0000313" key="1">
    <source>
        <dbReference type="EMBL" id="AES94437.1"/>
    </source>
</evidence>
<dbReference type="Proteomes" id="UP000002051">
    <property type="component" value="Chromosome 5"/>
</dbReference>
<organism evidence="1 3">
    <name type="scientific">Medicago truncatula</name>
    <name type="common">Barrel medic</name>
    <name type="synonym">Medicago tribuloides</name>
    <dbReference type="NCBI Taxonomy" id="3880"/>
    <lineage>
        <taxon>Eukaryota</taxon>
        <taxon>Viridiplantae</taxon>
        <taxon>Streptophyta</taxon>
        <taxon>Embryophyta</taxon>
        <taxon>Tracheophyta</taxon>
        <taxon>Spermatophyta</taxon>
        <taxon>Magnoliopsida</taxon>
        <taxon>eudicotyledons</taxon>
        <taxon>Gunneridae</taxon>
        <taxon>Pentapetalae</taxon>
        <taxon>rosids</taxon>
        <taxon>fabids</taxon>
        <taxon>Fabales</taxon>
        <taxon>Fabaceae</taxon>
        <taxon>Papilionoideae</taxon>
        <taxon>50 kb inversion clade</taxon>
        <taxon>NPAAA clade</taxon>
        <taxon>Hologalegina</taxon>
        <taxon>IRL clade</taxon>
        <taxon>Trifolieae</taxon>
        <taxon>Medicago</taxon>
    </lineage>
</organism>
<dbReference type="AlphaFoldDB" id="G7JZY3"/>
<evidence type="ECO:0008006" key="4">
    <source>
        <dbReference type="Google" id="ProtNLM"/>
    </source>
</evidence>
<dbReference type="HOGENOM" id="CLU_082252_1_0_1"/>
<name>G7JZY3_MEDTR</name>
<protein>
    <recommendedName>
        <fullName evidence="4">Reverse transcriptase zinc-binding domain-containing protein</fullName>
    </recommendedName>
</protein>
<gene>
    <name evidence="1" type="ordered locus">MTR_5g014380</name>
</gene>
<reference evidence="2" key="3">
    <citation type="submission" date="2015-04" db="UniProtKB">
        <authorList>
            <consortium name="EnsemblPlants"/>
        </authorList>
    </citation>
    <scope>IDENTIFICATION</scope>
    <source>
        <strain evidence="2">cv. Jemalong A17</strain>
    </source>
</reference>
<dbReference type="eggNOG" id="ENOG502T20V">
    <property type="taxonomic scope" value="Eukaryota"/>
</dbReference>
<dbReference type="EMBL" id="CM001221">
    <property type="protein sequence ID" value="AES94437.1"/>
    <property type="molecule type" value="Genomic_DNA"/>
</dbReference>
<dbReference type="EnsemblPlants" id="AES94437">
    <property type="protein sequence ID" value="AES94437"/>
    <property type="gene ID" value="MTR_5g014380"/>
</dbReference>
<accession>G7JZY3</accession>
<reference evidence="1 3" key="1">
    <citation type="journal article" date="2011" name="Nature">
        <title>The Medicago genome provides insight into the evolution of rhizobial symbioses.</title>
        <authorList>
            <person name="Young N.D."/>
            <person name="Debelle F."/>
            <person name="Oldroyd G.E."/>
            <person name="Geurts R."/>
            <person name="Cannon S.B."/>
            <person name="Udvardi M.K."/>
            <person name="Benedito V.A."/>
            <person name="Mayer K.F."/>
            <person name="Gouzy J."/>
            <person name="Schoof H."/>
            <person name="Van de Peer Y."/>
            <person name="Proost S."/>
            <person name="Cook D.R."/>
            <person name="Meyers B.C."/>
            <person name="Spannagl M."/>
            <person name="Cheung F."/>
            <person name="De Mita S."/>
            <person name="Krishnakumar V."/>
            <person name="Gundlach H."/>
            <person name="Zhou S."/>
            <person name="Mudge J."/>
            <person name="Bharti A.K."/>
            <person name="Murray J.D."/>
            <person name="Naoumkina M.A."/>
            <person name="Rosen B."/>
            <person name="Silverstein K.A."/>
            <person name="Tang H."/>
            <person name="Rombauts S."/>
            <person name="Zhao P.X."/>
            <person name="Zhou P."/>
            <person name="Barbe V."/>
            <person name="Bardou P."/>
            <person name="Bechner M."/>
            <person name="Bellec A."/>
            <person name="Berger A."/>
            <person name="Berges H."/>
            <person name="Bidwell S."/>
            <person name="Bisseling T."/>
            <person name="Choisne N."/>
            <person name="Couloux A."/>
            <person name="Denny R."/>
            <person name="Deshpande S."/>
            <person name="Dai X."/>
            <person name="Doyle J.J."/>
            <person name="Dudez A.M."/>
            <person name="Farmer A.D."/>
            <person name="Fouteau S."/>
            <person name="Franken C."/>
            <person name="Gibelin C."/>
            <person name="Gish J."/>
            <person name="Goldstein S."/>
            <person name="Gonzalez A.J."/>
            <person name="Green P.J."/>
            <person name="Hallab A."/>
            <person name="Hartog M."/>
            <person name="Hua A."/>
            <person name="Humphray S.J."/>
            <person name="Jeong D.H."/>
            <person name="Jing Y."/>
            <person name="Jocker A."/>
            <person name="Kenton S.M."/>
            <person name="Kim D.J."/>
            <person name="Klee K."/>
            <person name="Lai H."/>
            <person name="Lang C."/>
            <person name="Lin S."/>
            <person name="Macmil S.L."/>
            <person name="Magdelenat G."/>
            <person name="Matthews L."/>
            <person name="McCorrison J."/>
            <person name="Monaghan E.L."/>
            <person name="Mun J.H."/>
            <person name="Najar F.Z."/>
            <person name="Nicholson C."/>
            <person name="Noirot C."/>
            <person name="O'Bleness M."/>
            <person name="Paule C.R."/>
            <person name="Poulain J."/>
            <person name="Prion F."/>
            <person name="Qin B."/>
            <person name="Qu C."/>
            <person name="Retzel E.F."/>
            <person name="Riddle C."/>
            <person name="Sallet E."/>
            <person name="Samain S."/>
            <person name="Samson N."/>
            <person name="Sanders I."/>
            <person name="Saurat O."/>
            <person name="Scarpelli C."/>
            <person name="Schiex T."/>
            <person name="Segurens B."/>
            <person name="Severin A.J."/>
            <person name="Sherrier D.J."/>
            <person name="Shi R."/>
            <person name="Sims S."/>
            <person name="Singer S.R."/>
            <person name="Sinharoy S."/>
            <person name="Sterck L."/>
            <person name="Viollet A."/>
            <person name="Wang B.B."/>
            <person name="Wang K."/>
            <person name="Wang M."/>
            <person name="Wang X."/>
            <person name="Warfsmann J."/>
            <person name="Weissenbach J."/>
            <person name="White D.D."/>
            <person name="White J.D."/>
            <person name="Wiley G.B."/>
            <person name="Wincker P."/>
            <person name="Xing Y."/>
            <person name="Yang L."/>
            <person name="Yao Z."/>
            <person name="Ying F."/>
            <person name="Zhai J."/>
            <person name="Zhou L."/>
            <person name="Zuber A."/>
            <person name="Denarie J."/>
            <person name="Dixon R.A."/>
            <person name="May G.D."/>
            <person name="Schwartz D.C."/>
            <person name="Rogers J."/>
            <person name="Quetier F."/>
            <person name="Town C.D."/>
            <person name="Roe B.A."/>
        </authorList>
    </citation>
    <scope>NUCLEOTIDE SEQUENCE [LARGE SCALE GENOMIC DNA]</scope>
    <source>
        <strain evidence="1">A17</strain>
        <strain evidence="2 3">cv. Jemalong A17</strain>
    </source>
</reference>
<evidence type="ECO:0000313" key="3">
    <source>
        <dbReference type="Proteomes" id="UP000002051"/>
    </source>
</evidence>
<dbReference type="PaxDb" id="3880-AES94437"/>